<dbReference type="AlphaFoldDB" id="D3LB05"/>
<feature type="transmembrane region" description="Helical" evidence="1">
    <location>
        <begin position="111"/>
        <end position="130"/>
    </location>
</feature>
<evidence type="ECO:0000256" key="1">
    <source>
        <dbReference type="SAM" id="Phobius"/>
    </source>
</evidence>
<feature type="transmembrane region" description="Helical" evidence="1">
    <location>
        <begin position="85"/>
        <end position="104"/>
    </location>
</feature>
<feature type="transmembrane region" description="Helical" evidence="1">
    <location>
        <begin position="12"/>
        <end position="45"/>
    </location>
</feature>
<dbReference type="RefSeq" id="WP_002819313.1">
    <property type="nucleotide sequence ID" value="NZ_ACSE01000028.1"/>
</dbReference>
<dbReference type="Proteomes" id="UP000003075">
    <property type="component" value="Unassembled WGS sequence"/>
</dbReference>
<dbReference type="GeneID" id="75066421"/>
<reference evidence="2 3" key="1">
    <citation type="journal article" date="2010" name="Appl. Microbiol. Biotechnol.">
        <title>Genotypic diversity in Oenococcus oeni by high-density microarray comparative genome hybridization and whole genome sequencing.</title>
        <authorList>
            <person name="Borneman A.R."/>
            <person name="Bartowsky E.J."/>
            <person name="McCarthy J."/>
            <person name="Chambers P.J."/>
        </authorList>
    </citation>
    <scope>NUCLEOTIDE SEQUENCE [LARGE SCALE GENOMIC DNA]</scope>
    <source>
        <strain evidence="2 3">AWRIB429</strain>
    </source>
</reference>
<keyword evidence="1" id="KW-0472">Membrane</keyword>
<protein>
    <submittedName>
        <fullName evidence="2">Uncharacterized protein</fullName>
    </submittedName>
</protein>
<feature type="transmembrane region" description="Helical" evidence="1">
    <location>
        <begin position="391"/>
        <end position="411"/>
    </location>
</feature>
<keyword evidence="1" id="KW-0812">Transmembrane</keyword>
<comment type="caution">
    <text evidence="2">The sequence shown here is derived from an EMBL/GenBank/DDBJ whole genome shotgun (WGS) entry which is preliminary data.</text>
</comment>
<evidence type="ECO:0000313" key="2">
    <source>
        <dbReference type="EMBL" id="EFD87960.1"/>
    </source>
</evidence>
<feature type="transmembrane region" description="Helical" evidence="1">
    <location>
        <begin position="423"/>
        <end position="441"/>
    </location>
</feature>
<accession>D3LB05</accession>
<feature type="transmembrane region" description="Helical" evidence="1">
    <location>
        <begin position="286"/>
        <end position="303"/>
    </location>
</feature>
<feature type="transmembrane region" description="Helical" evidence="1">
    <location>
        <begin position="315"/>
        <end position="333"/>
    </location>
</feature>
<feature type="transmembrane region" description="Helical" evidence="1">
    <location>
        <begin position="236"/>
        <end position="256"/>
    </location>
</feature>
<feature type="transmembrane region" description="Helical" evidence="1">
    <location>
        <begin position="57"/>
        <end position="79"/>
    </location>
</feature>
<name>D3LB05_OENOE</name>
<proteinExistence type="predicted"/>
<feature type="transmembrane region" description="Helical" evidence="1">
    <location>
        <begin position="172"/>
        <end position="195"/>
    </location>
</feature>
<dbReference type="EMBL" id="ACSE01000028">
    <property type="protein sequence ID" value="EFD87960.1"/>
    <property type="molecule type" value="Genomic_DNA"/>
</dbReference>
<gene>
    <name evidence="2" type="ORF">AWRIB429_1535</name>
</gene>
<keyword evidence="1" id="KW-1133">Transmembrane helix</keyword>
<feature type="transmembrane region" description="Helical" evidence="1">
    <location>
        <begin position="447"/>
        <end position="464"/>
    </location>
</feature>
<dbReference type="OrthoDB" id="2265165at2"/>
<sequence>MLSYDNRSAQPLQYIACLFFLLGTFSIASLTGFNYFGIFGAFIGAFLITEINVNKQYIAFSILLSLSLQNLIIGIFGHLGNQFESLVILTQVPFLFLFFTYSFLILKRKIFFSKLTICIGLLLLTVLFAATEGGGLSNMVLQVRNLTTFYFAFEVGRYSLDSPLLLKKFIRMFLILAIVMFLSGIVLLIGGFQLYSYIGIRNVYFAKGLSNEGITGMPGRFTTDIFNIPIVRMGSLYFEPVTLSYFFSAAFVCSYIIKWTKSIVLSVTMTLLMGVAILLTGGKGGMLVLASVLISTLFFKIFSSKFIHFRMISSFWLAAFLSFLIIGVFSNFYGQEYAGPSAAHFDTISQTWTTIVQKPFGHGLAQGGFDQTDASFSDMESTGAESALMSFGYQLGIQGLIALFLCFYEMTKMTISNYFDKEHMVLGFIPFALFAVSLFQLNTYTPQAIVPFMFIAGSLAGFDSRNKERRSI</sequence>
<evidence type="ECO:0000313" key="3">
    <source>
        <dbReference type="Proteomes" id="UP000003075"/>
    </source>
</evidence>
<organism evidence="2 3">
    <name type="scientific">Oenococcus oeni AWRIB429</name>
    <dbReference type="NCBI Taxonomy" id="655225"/>
    <lineage>
        <taxon>Bacteria</taxon>
        <taxon>Bacillati</taxon>
        <taxon>Bacillota</taxon>
        <taxon>Bacilli</taxon>
        <taxon>Lactobacillales</taxon>
        <taxon>Lactobacillaceae</taxon>
        <taxon>Oenococcus</taxon>
    </lineage>
</organism>